<comment type="function">
    <text evidence="9">Converts cobyric acid to cobinamide by the addition of aminopropanol on the F carboxylic group.</text>
</comment>
<reference evidence="11" key="1">
    <citation type="journal article" date="2019" name="Int. J. Syst. Evol. Microbiol.">
        <title>The Global Catalogue of Microorganisms (GCM) 10K type strain sequencing project: providing services to taxonomists for standard genome sequencing and annotation.</title>
        <authorList>
            <consortium name="The Broad Institute Genomics Platform"/>
            <consortium name="The Broad Institute Genome Sequencing Center for Infectious Disease"/>
            <person name="Wu L."/>
            <person name="Ma J."/>
        </authorList>
    </citation>
    <scope>NUCLEOTIDE SEQUENCE [LARGE SCALE GENOMIC DNA]</scope>
    <source>
        <strain evidence="11">CECT 7297</strain>
    </source>
</reference>
<feature type="transmembrane region" description="Helical" evidence="9">
    <location>
        <begin position="282"/>
        <end position="304"/>
    </location>
</feature>
<evidence type="ECO:0000256" key="9">
    <source>
        <dbReference type="HAMAP-Rule" id="MF_00024"/>
    </source>
</evidence>
<comment type="caution">
    <text evidence="10">The sequence shown here is derived from an EMBL/GenBank/DDBJ whole genome shotgun (WGS) entry which is preliminary data.</text>
</comment>
<dbReference type="InterPro" id="IPR004485">
    <property type="entry name" value="Cobalamin_biosynth_CobD/CbiB"/>
</dbReference>
<evidence type="ECO:0000313" key="11">
    <source>
        <dbReference type="Proteomes" id="UP001595798"/>
    </source>
</evidence>
<evidence type="ECO:0000256" key="7">
    <source>
        <dbReference type="ARBA" id="ARBA00022989"/>
    </source>
</evidence>
<feature type="transmembrane region" description="Helical" evidence="9">
    <location>
        <begin position="76"/>
        <end position="96"/>
    </location>
</feature>
<evidence type="ECO:0000256" key="5">
    <source>
        <dbReference type="ARBA" id="ARBA00022573"/>
    </source>
</evidence>
<sequence length="309" mass="32629">MVVPALVCGAALLLDHCLGEPRRWHPVVGFGNLAAAVEQRLNRGAGAGIARGLLAVVALVVPLTLLAWLVVQAAPWWLVFVVEAVGLWLALSLRGLREHGLAVAVPLEKQDLTGARRAVGAIVSRDAERLDEQGIARAATESMLENGADAVFASLFWFLVAGLPGVVLHRMVNTLDAMWGYRSERFLTFGRVAARLDDVMNWIPARLTALTYAVLGDTRQALRCWQTQASAWDSPNAGPVMAAGAGALDVRLGGAAPYGARIRRRPILGAGKAASAGAIRAALVLVTHGAWLWVALVLLGTLVVTGGKG</sequence>
<feature type="transmembrane region" description="Helical" evidence="9">
    <location>
        <begin position="150"/>
        <end position="168"/>
    </location>
</feature>
<keyword evidence="4 9" id="KW-1003">Cell membrane</keyword>
<evidence type="ECO:0000313" key="10">
    <source>
        <dbReference type="EMBL" id="MFC4260790.1"/>
    </source>
</evidence>
<comment type="caution">
    <text evidence="9">Lacks conserved residue(s) required for the propagation of feature annotation.</text>
</comment>
<gene>
    <name evidence="10" type="primary">cbiB</name>
    <name evidence="9" type="synonym">cobD</name>
    <name evidence="10" type="ORF">ACFOZ5_17370</name>
</gene>
<accession>A0ABV8QKF1</accession>
<evidence type="ECO:0000256" key="2">
    <source>
        <dbReference type="ARBA" id="ARBA00004953"/>
    </source>
</evidence>
<keyword evidence="7 9" id="KW-1133">Transmembrane helix</keyword>
<dbReference type="NCBIfam" id="TIGR00380">
    <property type="entry name" value="cobal_cbiB"/>
    <property type="match status" value="1"/>
</dbReference>
<organism evidence="10 11">
    <name type="scientific">Marinobacter lacisalsi</name>
    <dbReference type="NCBI Taxonomy" id="475979"/>
    <lineage>
        <taxon>Bacteria</taxon>
        <taxon>Pseudomonadati</taxon>
        <taxon>Pseudomonadota</taxon>
        <taxon>Gammaproteobacteria</taxon>
        <taxon>Pseudomonadales</taxon>
        <taxon>Marinobacteraceae</taxon>
        <taxon>Marinobacter</taxon>
    </lineage>
</organism>
<keyword evidence="11" id="KW-1185">Reference proteome</keyword>
<proteinExistence type="inferred from homology"/>
<protein>
    <recommendedName>
        <fullName evidence="9">Cobalamin biosynthesis protein CobD</fullName>
    </recommendedName>
</protein>
<dbReference type="PANTHER" id="PTHR34308">
    <property type="entry name" value="COBALAMIN BIOSYNTHESIS PROTEIN CBIB"/>
    <property type="match status" value="1"/>
</dbReference>
<keyword evidence="5 9" id="KW-0169">Cobalamin biosynthesis</keyword>
<dbReference type="Pfam" id="PF03186">
    <property type="entry name" value="CobD_Cbib"/>
    <property type="match status" value="1"/>
</dbReference>
<comment type="pathway">
    <text evidence="2 9">Cofactor biosynthesis; adenosylcobalamin biosynthesis.</text>
</comment>
<name>A0ABV8QKF1_9GAMM</name>
<comment type="similarity">
    <text evidence="3 9">Belongs to the CobD/CbiB family.</text>
</comment>
<evidence type="ECO:0000256" key="3">
    <source>
        <dbReference type="ARBA" id="ARBA00006263"/>
    </source>
</evidence>
<dbReference type="PANTHER" id="PTHR34308:SF1">
    <property type="entry name" value="COBALAMIN BIOSYNTHESIS PROTEIN CBIB"/>
    <property type="match status" value="1"/>
</dbReference>
<evidence type="ECO:0000256" key="1">
    <source>
        <dbReference type="ARBA" id="ARBA00004651"/>
    </source>
</evidence>
<evidence type="ECO:0000256" key="6">
    <source>
        <dbReference type="ARBA" id="ARBA00022692"/>
    </source>
</evidence>
<dbReference type="RefSeq" id="WP_379889863.1">
    <property type="nucleotide sequence ID" value="NZ_JBHSDI010000061.1"/>
</dbReference>
<keyword evidence="8 9" id="KW-0472">Membrane</keyword>
<keyword evidence="6 9" id="KW-0812">Transmembrane</keyword>
<dbReference type="HAMAP" id="MF_00024">
    <property type="entry name" value="CobD_CbiB"/>
    <property type="match status" value="1"/>
</dbReference>
<feature type="transmembrane region" description="Helical" evidence="9">
    <location>
        <begin position="49"/>
        <end position="69"/>
    </location>
</feature>
<dbReference type="Proteomes" id="UP001595798">
    <property type="component" value="Unassembled WGS sequence"/>
</dbReference>
<comment type="subcellular location">
    <subcellularLocation>
        <location evidence="1 9">Cell membrane</location>
        <topology evidence="1 9">Multi-pass membrane protein</topology>
    </subcellularLocation>
</comment>
<dbReference type="EMBL" id="JBHSDI010000061">
    <property type="protein sequence ID" value="MFC4260790.1"/>
    <property type="molecule type" value="Genomic_DNA"/>
</dbReference>
<evidence type="ECO:0000256" key="8">
    <source>
        <dbReference type="ARBA" id="ARBA00023136"/>
    </source>
</evidence>
<evidence type="ECO:0000256" key="4">
    <source>
        <dbReference type="ARBA" id="ARBA00022475"/>
    </source>
</evidence>